<feature type="site" description="Important for substrate recognition" evidence="7">
    <location>
        <position position="279"/>
    </location>
</feature>
<sequence>MKKNFLFSFIICLLFSSCSESKDGTDVTDDRIEETTYSNPVYSLSMPDPSVIKGRDGYFYVYATEDTRHTPICKSKDLVSWQFVGTAFSEETRPTFEPNGGLWAPDINYINDQYVMYYSMSVWGGGNTCGIGTATAARPEGPFHDNGKLFRSDEIGVHNSIDPFYINDEGKNYVFWGSFFGLYAIELTDDGLNIKYGAEKQFIAGNAFEATYIYKKDGYYYLFASVGTCCDGVNSTYKLVVGRSESLFGPYVDRAGKDMKNNGYEIILDSNDRFVGNGHCSEIITDDKGVEWILYHGIDVENPNGRVLLLDQVNWYDGWPIVGDGSPTLTSELPYFE</sequence>
<dbReference type="Pfam" id="PF04616">
    <property type="entry name" value="Glyco_hydro_43"/>
    <property type="match status" value="1"/>
</dbReference>
<reference evidence="9" key="1">
    <citation type="submission" date="2022-10" db="EMBL/GenBank/DDBJ databases">
        <authorList>
            <person name="Yu W.X."/>
        </authorList>
    </citation>
    <scope>NUCLEOTIDE SEQUENCE</scope>
    <source>
        <strain evidence="9">AAT</strain>
    </source>
</reference>
<feature type="site" description="Important for catalytic activity, responsible for pKa modulation of the active site Glu and correct orientation of both the proton donor and substrate" evidence="7">
    <location>
        <position position="162"/>
    </location>
</feature>
<feature type="signal peptide" evidence="8">
    <location>
        <begin position="1"/>
        <end position="21"/>
    </location>
</feature>
<accession>A0AAE3M3P2</accession>
<dbReference type="CDD" id="cd18616">
    <property type="entry name" value="GH43_ABN-like"/>
    <property type="match status" value="1"/>
</dbReference>
<evidence type="ECO:0000256" key="5">
    <source>
        <dbReference type="PIRNR" id="PIRNR026534"/>
    </source>
</evidence>
<dbReference type="Gene3D" id="2.115.10.20">
    <property type="entry name" value="Glycosyl hydrolase domain, family 43"/>
    <property type="match status" value="1"/>
</dbReference>
<evidence type="ECO:0000256" key="1">
    <source>
        <dbReference type="ARBA" id="ARBA00004834"/>
    </source>
</evidence>
<organism evidence="9 10">
    <name type="scientific">Plebeiibacterium sediminum</name>
    <dbReference type="NCBI Taxonomy" id="2992112"/>
    <lineage>
        <taxon>Bacteria</taxon>
        <taxon>Pseudomonadati</taxon>
        <taxon>Bacteroidota</taxon>
        <taxon>Bacteroidia</taxon>
        <taxon>Marinilabiliales</taxon>
        <taxon>Marinilabiliaceae</taxon>
        <taxon>Plebeiibacterium</taxon>
    </lineage>
</organism>
<evidence type="ECO:0000256" key="4">
    <source>
        <dbReference type="ARBA" id="ARBA00023295"/>
    </source>
</evidence>
<protein>
    <submittedName>
        <fullName evidence="9">Family 43 glycosylhydrolase</fullName>
    </submittedName>
</protein>
<dbReference type="EMBL" id="JAPDPJ010000012">
    <property type="protein sequence ID" value="MCW3786279.1"/>
    <property type="molecule type" value="Genomic_DNA"/>
</dbReference>
<gene>
    <name evidence="9" type="ORF">OM075_07365</name>
</gene>
<dbReference type="RefSeq" id="WP_301189845.1">
    <property type="nucleotide sequence ID" value="NZ_JAPDPJ010000012.1"/>
</dbReference>
<dbReference type="InterPro" id="IPR050727">
    <property type="entry name" value="GH43_arabinanases"/>
</dbReference>
<dbReference type="PROSITE" id="PS51257">
    <property type="entry name" value="PROKAR_LIPOPROTEIN"/>
    <property type="match status" value="1"/>
</dbReference>
<dbReference type="PANTHER" id="PTHR43301:SF3">
    <property type="entry name" value="ARABINAN ENDO-1,5-ALPHA-L-ARABINOSIDASE A-RELATED"/>
    <property type="match status" value="1"/>
</dbReference>
<proteinExistence type="inferred from homology"/>
<dbReference type="InterPro" id="IPR016840">
    <property type="entry name" value="Glyco_hydro_43_endo_a_Ara-ase"/>
</dbReference>
<feature type="active site" description="Proton acceptor" evidence="6">
    <location>
        <position position="48"/>
    </location>
</feature>
<dbReference type="InterPro" id="IPR006710">
    <property type="entry name" value="Glyco_hydro_43"/>
</dbReference>
<evidence type="ECO:0000256" key="2">
    <source>
        <dbReference type="ARBA" id="ARBA00009865"/>
    </source>
</evidence>
<comment type="pathway">
    <text evidence="1 5">Glycan metabolism; L-arabinan degradation.</text>
</comment>
<dbReference type="Proteomes" id="UP001209229">
    <property type="component" value="Unassembled WGS sequence"/>
</dbReference>
<keyword evidence="10" id="KW-1185">Reference proteome</keyword>
<comment type="similarity">
    <text evidence="2 5">Belongs to the glycosyl hydrolase 43 family.</text>
</comment>
<dbReference type="GO" id="GO:0005975">
    <property type="term" value="P:carbohydrate metabolic process"/>
    <property type="evidence" value="ECO:0007669"/>
    <property type="project" value="InterPro"/>
</dbReference>
<feature type="active site" description="Proton donor" evidence="6">
    <location>
        <position position="209"/>
    </location>
</feature>
<evidence type="ECO:0000256" key="6">
    <source>
        <dbReference type="PIRSR" id="PIRSR026534-1"/>
    </source>
</evidence>
<keyword evidence="3 5" id="KW-0378">Hydrolase</keyword>
<dbReference type="AlphaFoldDB" id="A0AAE3M3P2"/>
<dbReference type="GO" id="GO:0046558">
    <property type="term" value="F:arabinan endo-1,5-alpha-L-arabinosidase activity"/>
    <property type="evidence" value="ECO:0007669"/>
    <property type="project" value="InterPro"/>
</dbReference>
<evidence type="ECO:0000313" key="10">
    <source>
        <dbReference type="Proteomes" id="UP001209229"/>
    </source>
</evidence>
<dbReference type="SUPFAM" id="SSF75005">
    <property type="entry name" value="Arabinanase/levansucrase/invertase"/>
    <property type="match status" value="1"/>
</dbReference>
<evidence type="ECO:0000313" key="9">
    <source>
        <dbReference type="EMBL" id="MCW3786279.1"/>
    </source>
</evidence>
<keyword evidence="8" id="KW-0732">Signal</keyword>
<evidence type="ECO:0000256" key="7">
    <source>
        <dbReference type="PIRSR" id="PIRSR026534-3"/>
    </source>
</evidence>
<evidence type="ECO:0000256" key="3">
    <source>
        <dbReference type="ARBA" id="ARBA00022801"/>
    </source>
</evidence>
<keyword evidence="4 5" id="KW-0326">Glycosidase</keyword>
<dbReference type="PANTHER" id="PTHR43301">
    <property type="entry name" value="ARABINAN ENDO-1,5-ALPHA-L-ARABINOSIDASE"/>
    <property type="match status" value="1"/>
</dbReference>
<comment type="caution">
    <text evidence="9">The sequence shown here is derived from an EMBL/GenBank/DDBJ whole genome shotgun (WGS) entry which is preliminary data.</text>
</comment>
<evidence type="ECO:0000256" key="8">
    <source>
        <dbReference type="SAM" id="SignalP"/>
    </source>
</evidence>
<dbReference type="PIRSF" id="PIRSF026534">
    <property type="entry name" value="Endo_alpha-L-arabinosidase"/>
    <property type="match status" value="1"/>
</dbReference>
<dbReference type="InterPro" id="IPR023296">
    <property type="entry name" value="Glyco_hydro_beta-prop_sf"/>
</dbReference>
<name>A0AAE3M3P2_9BACT</name>
<feature type="chain" id="PRO_5041946392" evidence="8">
    <location>
        <begin position="22"/>
        <end position="337"/>
    </location>
</feature>